<dbReference type="AlphaFoldDB" id="A0A4V2XPS8"/>
<reference evidence="7 8" key="1">
    <citation type="submission" date="2019-03" db="EMBL/GenBank/DDBJ databases">
        <title>Draft genome sequences of novel Actinobacteria.</title>
        <authorList>
            <person name="Sahin N."/>
            <person name="Ay H."/>
            <person name="Saygin H."/>
        </authorList>
    </citation>
    <scope>NUCLEOTIDE SEQUENCE [LARGE SCALE GENOMIC DNA]</scope>
    <source>
        <strain evidence="7 8">JCM 30547</strain>
    </source>
</reference>
<evidence type="ECO:0000256" key="5">
    <source>
        <dbReference type="ARBA" id="ARBA00023002"/>
    </source>
</evidence>
<dbReference type="InterPro" id="IPR016166">
    <property type="entry name" value="FAD-bd_PCMH"/>
</dbReference>
<dbReference type="InterPro" id="IPR016167">
    <property type="entry name" value="FAD-bd_PCMH_sub1"/>
</dbReference>
<evidence type="ECO:0000256" key="3">
    <source>
        <dbReference type="ARBA" id="ARBA00022630"/>
    </source>
</evidence>
<keyword evidence="4" id="KW-0274">FAD</keyword>
<gene>
    <name evidence="7" type="ORF">E1261_28975</name>
</gene>
<dbReference type="Proteomes" id="UP000295075">
    <property type="component" value="Unassembled WGS sequence"/>
</dbReference>
<dbReference type="Gene3D" id="3.40.462.20">
    <property type="match status" value="1"/>
</dbReference>
<keyword evidence="8" id="KW-1185">Reference proteome</keyword>
<dbReference type="Gene3D" id="3.30.43.10">
    <property type="entry name" value="Uridine Diphospho-n-acetylenolpyruvylglucosamine Reductase, domain 2"/>
    <property type="match status" value="1"/>
</dbReference>
<feature type="domain" description="FAD-binding PCMH-type" evidence="6">
    <location>
        <begin position="30"/>
        <end position="197"/>
    </location>
</feature>
<dbReference type="PANTHER" id="PTHR42973:SF39">
    <property type="entry name" value="FAD-BINDING PCMH-TYPE DOMAIN-CONTAINING PROTEIN"/>
    <property type="match status" value="1"/>
</dbReference>
<dbReference type="EMBL" id="SMKA01000169">
    <property type="protein sequence ID" value="TDC23245.1"/>
    <property type="molecule type" value="Genomic_DNA"/>
</dbReference>
<dbReference type="InterPro" id="IPR016169">
    <property type="entry name" value="FAD-bd_PCMH_sub2"/>
</dbReference>
<accession>A0A4V2XPS8</accession>
<dbReference type="GO" id="GO:0071949">
    <property type="term" value="F:FAD binding"/>
    <property type="evidence" value="ECO:0007669"/>
    <property type="project" value="InterPro"/>
</dbReference>
<dbReference type="Pfam" id="PF01565">
    <property type="entry name" value="FAD_binding_4"/>
    <property type="match status" value="1"/>
</dbReference>
<keyword evidence="3" id="KW-0285">Flavoprotein</keyword>
<evidence type="ECO:0000256" key="2">
    <source>
        <dbReference type="ARBA" id="ARBA00005466"/>
    </source>
</evidence>
<dbReference type="PANTHER" id="PTHR42973">
    <property type="entry name" value="BINDING OXIDOREDUCTASE, PUTATIVE (AFU_ORTHOLOGUE AFUA_1G17690)-RELATED"/>
    <property type="match status" value="1"/>
</dbReference>
<comment type="similarity">
    <text evidence="2">Belongs to the oxygen-dependent FAD-linked oxidoreductase family.</text>
</comment>
<dbReference type="InterPro" id="IPR036318">
    <property type="entry name" value="FAD-bd_PCMH-like_sf"/>
</dbReference>
<organism evidence="7 8">
    <name type="scientific">Kribbella albertanoniae</name>
    <dbReference type="NCBI Taxonomy" id="1266829"/>
    <lineage>
        <taxon>Bacteria</taxon>
        <taxon>Bacillati</taxon>
        <taxon>Actinomycetota</taxon>
        <taxon>Actinomycetes</taxon>
        <taxon>Propionibacteriales</taxon>
        <taxon>Kribbellaceae</taxon>
        <taxon>Kribbella</taxon>
    </lineage>
</organism>
<comment type="caution">
    <text evidence="7">The sequence shown here is derived from an EMBL/GenBank/DDBJ whole genome shotgun (WGS) entry which is preliminary data.</text>
</comment>
<dbReference type="GO" id="GO:0016491">
    <property type="term" value="F:oxidoreductase activity"/>
    <property type="evidence" value="ECO:0007669"/>
    <property type="project" value="UniProtKB-KW"/>
</dbReference>
<protein>
    <submittedName>
        <fullName evidence="7">FAD-binding oxidoreductase</fullName>
    </submittedName>
</protein>
<name>A0A4V2XPS8_9ACTN</name>
<evidence type="ECO:0000259" key="6">
    <source>
        <dbReference type="PROSITE" id="PS51387"/>
    </source>
</evidence>
<dbReference type="OrthoDB" id="3682986at2"/>
<sequence length="432" mass="46942">MSGRPPSVRPMMLTNKAQRYDDARLGYQRLDPHRPEVIFEVTSAAEIEEAVRYAVDHDHRIAVQGSGHGLTQGIDGGVLIATRRFNGVRVDATAKTAWVDAGATWQDVMTATAPYGLAPLSGSFPGVGAVAYTLGGGLGLMARKYGYAADHVRRIEVVTPDGVRRNAEDDPDLFWALRGGGGNFGVVTGLEIDLFDVPTLYGGSLYFDLAEYPHAVETWSEWTQTVPDEVTSAVALIPFPDVEGVPAQLRGKRIAQLQLVVLGDPDLVEPLRAIGTPALDTVGDLPYLESGKIFAEPDRSDHYRSHSALLTDLDALATLPKELIIGIRHLGGALSRQPEIANAVGHRNAAYGLTVLAPGSKDVDRRIFEPWQAATIGRLLNFSFEKLTSAEIAEAYEPATFARLLELRDRYDAARRLAPNHELPSHELTAPR</sequence>
<comment type="cofactor">
    <cofactor evidence="1">
        <name>FAD</name>
        <dbReference type="ChEBI" id="CHEBI:57692"/>
    </cofactor>
</comment>
<dbReference type="Gene3D" id="3.30.465.10">
    <property type="match status" value="1"/>
</dbReference>
<dbReference type="SUPFAM" id="SSF56176">
    <property type="entry name" value="FAD-binding/transporter-associated domain-like"/>
    <property type="match status" value="1"/>
</dbReference>
<keyword evidence="5" id="KW-0560">Oxidoreductase</keyword>
<evidence type="ECO:0000256" key="1">
    <source>
        <dbReference type="ARBA" id="ARBA00001974"/>
    </source>
</evidence>
<evidence type="ECO:0000313" key="8">
    <source>
        <dbReference type="Proteomes" id="UP000295075"/>
    </source>
</evidence>
<proteinExistence type="inferred from homology"/>
<evidence type="ECO:0000313" key="7">
    <source>
        <dbReference type="EMBL" id="TDC23245.1"/>
    </source>
</evidence>
<dbReference type="InterPro" id="IPR006093">
    <property type="entry name" value="Oxy_OxRdtase_FAD_BS"/>
</dbReference>
<dbReference type="PROSITE" id="PS51387">
    <property type="entry name" value="FAD_PCMH"/>
    <property type="match status" value="1"/>
</dbReference>
<dbReference type="PROSITE" id="PS00862">
    <property type="entry name" value="OX2_COVAL_FAD"/>
    <property type="match status" value="1"/>
</dbReference>
<dbReference type="InterPro" id="IPR006094">
    <property type="entry name" value="Oxid_FAD_bind_N"/>
</dbReference>
<dbReference type="InterPro" id="IPR050416">
    <property type="entry name" value="FAD-linked_Oxidoreductase"/>
</dbReference>
<evidence type="ECO:0000256" key="4">
    <source>
        <dbReference type="ARBA" id="ARBA00022827"/>
    </source>
</evidence>